<dbReference type="OrthoDB" id="9813502at2"/>
<name>U2L7D6_TRESO</name>
<feature type="region of interest" description="Disordered" evidence="1">
    <location>
        <begin position="195"/>
        <end position="214"/>
    </location>
</feature>
<dbReference type="InterPro" id="IPR006528">
    <property type="entry name" value="Phage_head_morphogenesis_dom"/>
</dbReference>
<dbReference type="STRING" id="1125725.HMPREF1325_1836"/>
<evidence type="ECO:0000256" key="1">
    <source>
        <dbReference type="SAM" id="MobiDB-lite"/>
    </source>
</evidence>
<reference evidence="5 6" key="1">
    <citation type="submission" date="2013-08" db="EMBL/GenBank/DDBJ databases">
        <authorList>
            <person name="Durkin A.S."/>
            <person name="Haft D.R."/>
            <person name="McCorrison J."/>
            <person name="Torralba M."/>
            <person name="Gillis M."/>
            <person name="Haft D.H."/>
            <person name="Methe B."/>
            <person name="Sutton G."/>
            <person name="Nelson K.E."/>
        </authorList>
    </citation>
    <scope>NUCLEOTIDE SEQUENCE [LARGE SCALE GENOMIC DNA]</scope>
    <source>
        <strain evidence="4 6">ATCC 35536</strain>
        <strain evidence="3 5">VPI DR56BR1116</strain>
    </source>
</reference>
<evidence type="ECO:0000313" key="5">
    <source>
        <dbReference type="Proteomes" id="UP000016412"/>
    </source>
</evidence>
<dbReference type="EMBL" id="AVQI01000067">
    <property type="protein sequence ID" value="ERK00423.1"/>
    <property type="molecule type" value="Genomic_DNA"/>
</dbReference>
<keyword evidence="6" id="KW-1185">Reference proteome</keyword>
<dbReference type="RefSeq" id="WP_021329136.1">
    <property type="nucleotide sequence ID" value="NZ_AUZJ01000002.1"/>
</dbReference>
<feature type="domain" description="Phage head morphogenesis" evidence="2">
    <location>
        <begin position="51"/>
        <end position="178"/>
    </location>
</feature>
<protein>
    <submittedName>
        <fullName evidence="3 4">Protein F-like protein</fullName>
    </submittedName>
</protein>
<gene>
    <name evidence="4" type="ORF">HMPREF0860_1060</name>
    <name evidence="3" type="ORF">HMPREF1325_1836</name>
</gene>
<proteinExistence type="predicted"/>
<evidence type="ECO:0000313" key="6">
    <source>
        <dbReference type="Proteomes" id="UP000016646"/>
    </source>
</evidence>
<organism evidence="3 5">
    <name type="scientific">Treponema socranskii subsp. socranskii VPI DR56BR1116 = ATCC 35536</name>
    <dbReference type="NCBI Taxonomy" id="1125725"/>
    <lineage>
        <taxon>Bacteria</taxon>
        <taxon>Pseudomonadati</taxon>
        <taxon>Spirochaetota</taxon>
        <taxon>Spirochaetia</taxon>
        <taxon>Spirochaetales</taxon>
        <taxon>Treponemataceae</taxon>
        <taxon>Treponema</taxon>
    </lineage>
</organism>
<dbReference type="Proteomes" id="UP000016646">
    <property type="component" value="Unassembled WGS sequence"/>
</dbReference>
<dbReference type="AlphaFoldDB" id="U2L7D6"/>
<evidence type="ECO:0000313" key="3">
    <source>
        <dbReference type="EMBL" id="ERF61872.1"/>
    </source>
</evidence>
<evidence type="ECO:0000259" key="2">
    <source>
        <dbReference type="Pfam" id="PF04233"/>
    </source>
</evidence>
<dbReference type="PATRIC" id="fig|1125725.3.peg.91"/>
<dbReference type="eggNOG" id="COG2369">
    <property type="taxonomic scope" value="Bacteria"/>
</dbReference>
<comment type="caution">
    <text evidence="3">The sequence shown here is derived from an EMBL/GenBank/DDBJ whole genome shotgun (WGS) entry which is preliminary data.</text>
</comment>
<dbReference type="Proteomes" id="UP000016412">
    <property type="component" value="Unassembled WGS sequence"/>
</dbReference>
<dbReference type="Pfam" id="PF04233">
    <property type="entry name" value="Phage_Mu_F"/>
    <property type="match status" value="1"/>
</dbReference>
<accession>U2L7D6</accession>
<dbReference type="EMBL" id="AUZJ01000002">
    <property type="protein sequence ID" value="ERF61872.1"/>
    <property type="molecule type" value="Genomic_DNA"/>
</dbReference>
<sequence>MPEKFIPKEALDYIKNKNLKVGFSYKDVWNEEHATAFTVAKAMQIDVLSDMKKAVEKAIEDGQSFESFKKNIRPTLQQKGWWGKKQMTDPLTGREVDAQLGSDRRLRTIYNVNLRSAYQKGQYERTMASDMHPYLMYRVGNSQKHREQHLAWDGLILPKDDPFWNNHFPPNGYGCKCYTRAVTEARKQRYENEGIKVPPAADGSGGGTLRIKTKAPPDKYRNYFNERKGTLERLPQGITPGFNWNQGQTGRTIPVLQECLKKAQQEMPQEIDAVIKTLQNSTIYRDELSAFVDEAYKNKEINRVNTRNTTPVGFFDKKIIDFLHTQGIDADARNIIVLEQYLITSDKYLKRHTAAGNAPTRQDWKNLFDYLADADVYWNGEKKNSLLFLKKLTEMKYLKIAVDVSATEKYLKLPKIDTMFYMDISTESESGIEAYRKIIKLKKIR</sequence>
<evidence type="ECO:0000313" key="4">
    <source>
        <dbReference type="EMBL" id="ERK00423.1"/>
    </source>
</evidence>